<dbReference type="InterPro" id="IPR030191">
    <property type="entry name" value="CodB"/>
</dbReference>
<dbReference type="Pfam" id="PF02133">
    <property type="entry name" value="Transp_cyt_pur"/>
    <property type="match status" value="1"/>
</dbReference>
<feature type="transmembrane region" description="Helical" evidence="6">
    <location>
        <begin position="401"/>
        <end position="420"/>
    </location>
</feature>
<feature type="transmembrane region" description="Helical" evidence="6">
    <location>
        <begin position="374"/>
        <end position="395"/>
    </location>
</feature>
<feature type="transmembrane region" description="Helical" evidence="6">
    <location>
        <begin position="259"/>
        <end position="278"/>
    </location>
</feature>
<dbReference type="GO" id="GO:0005886">
    <property type="term" value="C:plasma membrane"/>
    <property type="evidence" value="ECO:0007669"/>
    <property type="project" value="TreeGrafter"/>
</dbReference>
<dbReference type="OrthoDB" id="3169878at2"/>
<evidence type="ECO:0000256" key="1">
    <source>
        <dbReference type="ARBA" id="ARBA00004141"/>
    </source>
</evidence>
<organism evidence="7 8">
    <name type="scientific">Actinomadura harenae</name>
    <dbReference type="NCBI Taxonomy" id="2483351"/>
    <lineage>
        <taxon>Bacteria</taxon>
        <taxon>Bacillati</taxon>
        <taxon>Actinomycetota</taxon>
        <taxon>Actinomycetes</taxon>
        <taxon>Streptosporangiales</taxon>
        <taxon>Thermomonosporaceae</taxon>
        <taxon>Actinomadura</taxon>
    </lineage>
</organism>
<evidence type="ECO:0000256" key="2">
    <source>
        <dbReference type="ARBA" id="ARBA00008974"/>
    </source>
</evidence>
<dbReference type="Proteomes" id="UP000282674">
    <property type="component" value="Unassembled WGS sequence"/>
</dbReference>
<feature type="transmembrane region" description="Helical" evidence="6">
    <location>
        <begin position="307"/>
        <end position="326"/>
    </location>
</feature>
<dbReference type="RefSeq" id="WP_122196259.1">
    <property type="nucleotide sequence ID" value="NZ_JBHSKC010000023.1"/>
</dbReference>
<keyword evidence="4 6" id="KW-1133">Transmembrane helix</keyword>
<evidence type="ECO:0000313" key="7">
    <source>
        <dbReference type="EMBL" id="RMI41767.1"/>
    </source>
</evidence>
<name>A0A3M2LWQ9_9ACTN</name>
<feature type="transmembrane region" description="Helical" evidence="6">
    <location>
        <begin position="192"/>
        <end position="213"/>
    </location>
</feature>
<dbReference type="Gene3D" id="1.10.4160.10">
    <property type="entry name" value="Hydantoin permease"/>
    <property type="match status" value="1"/>
</dbReference>
<dbReference type="GO" id="GO:0015209">
    <property type="term" value="F:cytosine transmembrane transporter activity"/>
    <property type="evidence" value="ECO:0007669"/>
    <property type="project" value="InterPro"/>
</dbReference>
<sequence>MKIGNDDHALGRVPRNERYGFGSMLVQWLAQSGSLSQFVLGATLGLGMTFRDAFWAFTLGAVILEIVIFLIGAAGQREGMSTTMLTRFAGFGRNGSALVSLVISVSLVGWFGVQNGIFGRSMTRLVGGPAWLWCVVAGVVLTLLVMYGFKIMMWLARIAVPLFFGLVAWSVISELHQHSLSELVNAAPTGAHISIPAAATIIAGGYMTGAIVAPDMTRYNRKPWHVLLQSSSSMILSEYVVGMTGVLLGHAAGSSDVTNIVLSTSGLAGLVIVVLATLKINDWNLYGSSLGVVNFSSTVFGRRLHRGAVTIVIGAAGTILSALGFLDHFKDFLTVLGVAIPPVGGIIVAEYWIARRQRPELDATRAAGTMPARVATWIPGSLAVWVAAFCVGRFVHWGIPALNSLGTALILYVVLAYAGLIRPTGHTAMEGVTPAPAPAPARTVTP</sequence>
<comment type="caution">
    <text evidence="7">The sequence shown here is derived from an EMBL/GenBank/DDBJ whole genome shotgun (WGS) entry which is preliminary data.</text>
</comment>
<comment type="subcellular location">
    <subcellularLocation>
        <location evidence="1">Membrane</location>
        <topology evidence="1">Multi-pass membrane protein</topology>
    </subcellularLocation>
</comment>
<protein>
    <submittedName>
        <fullName evidence="7">Cytosine permease</fullName>
    </submittedName>
</protein>
<comment type="similarity">
    <text evidence="2">Belongs to the purine-cytosine permease (2.A.39) family.</text>
</comment>
<keyword evidence="8" id="KW-1185">Reference proteome</keyword>
<accession>A0A3M2LWQ9</accession>
<dbReference type="EMBL" id="RFFG01000039">
    <property type="protein sequence ID" value="RMI41767.1"/>
    <property type="molecule type" value="Genomic_DNA"/>
</dbReference>
<dbReference type="PANTHER" id="PTHR30569:SF0">
    <property type="entry name" value="CYTOSINE PERMEASE"/>
    <property type="match status" value="1"/>
</dbReference>
<feature type="transmembrane region" description="Helical" evidence="6">
    <location>
        <begin position="332"/>
        <end position="353"/>
    </location>
</feature>
<evidence type="ECO:0000256" key="6">
    <source>
        <dbReference type="SAM" id="Phobius"/>
    </source>
</evidence>
<reference evidence="7 8" key="1">
    <citation type="submission" date="2018-10" db="EMBL/GenBank/DDBJ databases">
        <title>Isolation from soil.</title>
        <authorList>
            <person name="Hu J."/>
        </authorList>
    </citation>
    <scope>NUCLEOTIDE SEQUENCE [LARGE SCALE GENOMIC DNA]</scope>
    <source>
        <strain evidence="7 8">NEAU-Ht49</strain>
    </source>
</reference>
<feature type="transmembrane region" description="Helical" evidence="6">
    <location>
        <begin position="130"/>
        <end position="147"/>
    </location>
</feature>
<feature type="transmembrane region" description="Helical" evidence="6">
    <location>
        <begin position="96"/>
        <end position="118"/>
    </location>
</feature>
<evidence type="ECO:0000256" key="3">
    <source>
        <dbReference type="ARBA" id="ARBA00022692"/>
    </source>
</evidence>
<evidence type="ECO:0000256" key="5">
    <source>
        <dbReference type="ARBA" id="ARBA00023136"/>
    </source>
</evidence>
<feature type="transmembrane region" description="Helical" evidence="6">
    <location>
        <begin position="53"/>
        <end position="75"/>
    </location>
</feature>
<dbReference type="AlphaFoldDB" id="A0A3M2LWQ9"/>
<evidence type="ECO:0000313" key="8">
    <source>
        <dbReference type="Proteomes" id="UP000282674"/>
    </source>
</evidence>
<dbReference type="PANTHER" id="PTHR30569">
    <property type="entry name" value="CYTOSINE TRANSPORTER CODB"/>
    <property type="match status" value="1"/>
</dbReference>
<gene>
    <name evidence="7" type="ORF">EBO15_21700</name>
</gene>
<keyword evidence="3 6" id="KW-0812">Transmembrane</keyword>
<feature type="transmembrane region" description="Helical" evidence="6">
    <location>
        <begin position="154"/>
        <end position="172"/>
    </location>
</feature>
<keyword evidence="5 6" id="KW-0472">Membrane</keyword>
<feature type="transmembrane region" description="Helical" evidence="6">
    <location>
        <begin position="21"/>
        <end position="47"/>
    </location>
</feature>
<proteinExistence type="inferred from homology"/>
<evidence type="ECO:0000256" key="4">
    <source>
        <dbReference type="ARBA" id="ARBA00022989"/>
    </source>
</evidence>
<feature type="transmembrane region" description="Helical" evidence="6">
    <location>
        <begin position="234"/>
        <end position="253"/>
    </location>
</feature>
<dbReference type="InterPro" id="IPR001248">
    <property type="entry name" value="Pur-cyt_permease"/>
</dbReference>
<dbReference type="CDD" id="cd11484">
    <property type="entry name" value="SLC-NCS1sbd_CobB-like"/>
    <property type="match status" value="1"/>
</dbReference>